<feature type="coiled-coil region" evidence="1">
    <location>
        <begin position="136"/>
        <end position="163"/>
    </location>
</feature>
<proteinExistence type="predicted"/>
<accession>A0A5C2S9E4</accession>
<evidence type="ECO:0000256" key="2">
    <source>
        <dbReference type="SAM" id="Phobius"/>
    </source>
</evidence>
<reference evidence="3" key="1">
    <citation type="journal article" date="2018" name="Genome Biol. Evol.">
        <title>Genomics and development of Lentinus tigrinus, a white-rot wood-decaying mushroom with dimorphic fruiting bodies.</title>
        <authorList>
            <person name="Wu B."/>
            <person name="Xu Z."/>
            <person name="Knudson A."/>
            <person name="Carlson A."/>
            <person name="Chen N."/>
            <person name="Kovaka S."/>
            <person name="LaButti K."/>
            <person name="Lipzen A."/>
            <person name="Pennachio C."/>
            <person name="Riley R."/>
            <person name="Schakwitz W."/>
            <person name="Umezawa K."/>
            <person name="Ohm R.A."/>
            <person name="Grigoriev I.V."/>
            <person name="Nagy L.G."/>
            <person name="Gibbons J."/>
            <person name="Hibbett D."/>
        </authorList>
    </citation>
    <scope>NUCLEOTIDE SEQUENCE [LARGE SCALE GENOMIC DNA]</scope>
    <source>
        <strain evidence="3">ALCF2SS1-6</strain>
    </source>
</reference>
<name>A0A5C2S9E4_9APHY</name>
<evidence type="ECO:0000313" key="4">
    <source>
        <dbReference type="Proteomes" id="UP000313359"/>
    </source>
</evidence>
<keyword evidence="2" id="KW-0812">Transmembrane</keyword>
<evidence type="ECO:0000256" key="1">
    <source>
        <dbReference type="SAM" id="Coils"/>
    </source>
</evidence>
<protein>
    <submittedName>
        <fullName evidence="3">Uncharacterized protein</fullName>
    </submittedName>
</protein>
<dbReference type="AlphaFoldDB" id="A0A5C2S9E4"/>
<dbReference type="EMBL" id="ML122268">
    <property type="protein sequence ID" value="RPD59847.1"/>
    <property type="molecule type" value="Genomic_DNA"/>
</dbReference>
<feature type="transmembrane region" description="Helical" evidence="2">
    <location>
        <begin position="23"/>
        <end position="44"/>
    </location>
</feature>
<organism evidence="3 4">
    <name type="scientific">Lentinus tigrinus ALCF2SS1-6</name>
    <dbReference type="NCBI Taxonomy" id="1328759"/>
    <lineage>
        <taxon>Eukaryota</taxon>
        <taxon>Fungi</taxon>
        <taxon>Dikarya</taxon>
        <taxon>Basidiomycota</taxon>
        <taxon>Agaricomycotina</taxon>
        <taxon>Agaricomycetes</taxon>
        <taxon>Polyporales</taxon>
        <taxon>Polyporaceae</taxon>
        <taxon>Lentinus</taxon>
    </lineage>
</organism>
<keyword evidence="2" id="KW-0472">Membrane</keyword>
<dbReference type="Proteomes" id="UP000313359">
    <property type="component" value="Unassembled WGS sequence"/>
</dbReference>
<keyword evidence="4" id="KW-1185">Reference proteome</keyword>
<evidence type="ECO:0000313" key="3">
    <source>
        <dbReference type="EMBL" id="RPD59847.1"/>
    </source>
</evidence>
<keyword evidence="2" id="KW-1133">Transmembrane helix</keyword>
<gene>
    <name evidence="3" type="ORF">L227DRAFT_611676</name>
</gene>
<keyword evidence="1" id="KW-0175">Coiled coil</keyword>
<sequence length="186" mass="20984">MALTAPVVPADEHTAQRTLVLRVLLLNVLFWVTGCIVIAGHLWLPRACAHLVAAISARRKVKSDEDDVVKERRRMSSEIVLTLADAGVSRDVIAYAISVTDYPLDIADIEVNIEQGATLKALNATMDAHHEVLDTQVRLERTQNKLLRELERKKARLDRVEAYYRTQLDVANLTIEMRQLQGQHRS</sequence>